<evidence type="ECO:0000313" key="4">
    <source>
        <dbReference type="Proteomes" id="UP001445335"/>
    </source>
</evidence>
<comment type="similarity">
    <text evidence="1 2">Belongs to the peroxin-16 family.</text>
</comment>
<dbReference type="GO" id="GO:0007031">
    <property type="term" value="P:peroxisome organization"/>
    <property type="evidence" value="ECO:0007669"/>
    <property type="project" value="UniProtKB-KW"/>
</dbReference>
<dbReference type="GO" id="GO:0005778">
    <property type="term" value="C:peroxisomal membrane"/>
    <property type="evidence" value="ECO:0007669"/>
    <property type="project" value="UniProtKB-SubCell"/>
</dbReference>
<keyword evidence="4" id="KW-1185">Reference proteome</keyword>
<dbReference type="PANTHER" id="PTHR13299:SF0">
    <property type="entry name" value="PEROXISOMAL MEMBRANE PROTEIN PEX16"/>
    <property type="match status" value="1"/>
</dbReference>
<reference evidence="3 4" key="1">
    <citation type="journal article" date="2024" name="Nat. Commun.">
        <title>Phylogenomics reveals the evolutionary origins of lichenization in chlorophyte algae.</title>
        <authorList>
            <person name="Puginier C."/>
            <person name="Libourel C."/>
            <person name="Otte J."/>
            <person name="Skaloud P."/>
            <person name="Haon M."/>
            <person name="Grisel S."/>
            <person name="Petersen M."/>
            <person name="Berrin J.G."/>
            <person name="Delaux P.M."/>
            <person name="Dal Grande F."/>
            <person name="Keller J."/>
        </authorList>
    </citation>
    <scope>NUCLEOTIDE SEQUENCE [LARGE SCALE GENOMIC DNA]</scope>
    <source>
        <strain evidence="3 4">SAG 245.80</strain>
    </source>
</reference>
<protein>
    <recommendedName>
        <fullName evidence="2">Peroxisomal membrane protein PEX16</fullName>
    </recommendedName>
</protein>
<comment type="caution">
    <text evidence="3">The sequence shown here is derived from an EMBL/GenBank/DDBJ whole genome shotgun (WGS) entry which is preliminary data.</text>
</comment>
<evidence type="ECO:0000256" key="2">
    <source>
        <dbReference type="RuleBase" id="RU365003"/>
    </source>
</evidence>
<gene>
    <name evidence="3" type="ORF">WJX81_000511</name>
</gene>
<evidence type="ECO:0000313" key="3">
    <source>
        <dbReference type="EMBL" id="KAK9820963.1"/>
    </source>
</evidence>
<dbReference type="Proteomes" id="UP001445335">
    <property type="component" value="Unassembled WGS sequence"/>
</dbReference>
<accession>A0AAW1QI63</accession>
<keyword evidence="2" id="KW-0962">Peroxisome biogenesis</keyword>
<name>A0AAW1QI63_9CHLO</name>
<keyword evidence="2" id="KW-0576">Peroxisome</keyword>
<dbReference type="EMBL" id="JALJOU010000110">
    <property type="protein sequence ID" value="KAK9820963.1"/>
    <property type="molecule type" value="Genomic_DNA"/>
</dbReference>
<organism evidence="3 4">
    <name type="scientific">Elliptochloris bilobata</name>
    <dbReference type="NCBI Taxonomy" id="381761"/>
    <lineage>
        <taxon>Eukaryota</taxon>
        <taxon>Viridiplantae</taxon>
        <taxon>Chlorophyta</taxon>
        <taxon>core chlorophytes</taxon>
        <taxon>Trebouxiophyceae</taxon>
        <taxon>Trebouxiophyceae incertae sedis</taxon>
        <taxon>Elliptochloris clade</taxon>
        <taxon>Elliptochloris</taxon>
    </lineage>
</organism>
<proteinExistence type="inferred from homology"/>
<dbReference type="AlphaFoldDB" id="A0AAW1QI63"/>
<dbReference type="Pfam" id="PF08610">
    <property type="entry name" value="Pex16"/>
    <property type="match status" value="2"/>
</dbReference>
<evidence type="ECO:0000256" key="1">
    <source>
        <dbReference type="ARBA" id="ARBA00009505"/>
    </source>
</evidence>
<comment type="subcellular location">
    <subcellularLocation>
        <location evidence="2">Peroxisome membrane</location>
    </subcellularLocation>
</comment>
<dbReference type="InterPro" id="IPR013919">
    <property type="entry name" value="Pex16"/>
</dbReference>
<sequence length="465" mass="49344">MGLLDRYNSWVRNNAAAVMAAEGALSSLTWLVPDRFSDSELALEALNSALGLLSMYHGRILGSPDGGDADAKYFEGLPWPLWLGALHQVEVLVEMGANSLERRGRVNKYTPLALLELLKAALRLLLLYRVAGGGGRILANGGLLADPAHGGSAAAATPQARAQAVYSAFARFRERHSLPRVPQYDQAHARQRAAAGAEAADAHEACARARRAAAAGEALPPTPRAAAPRFWWDMPPLPRVPPGAAAAAAAAASAAGDGGGASVAAGVDAGAAKKQAKALNGDCDGCASPGSTDRQRLLARVEARAAARQAMGLQLLAAGELWYTLRPLLYVLSLRRWGRSSWRPWALSLAVDLAAAQLLAWGARVQRAAAAEAAAEPALAFGSISLLYSLQAHRWTPLEQRELARRKVQLLLYALRSPFFNRYTRPAVEGAQARLRLVPLLGSLVGKAAEILFGVTQYYTYTSAS</sequence>
<dbReference type="PANTHER" id="PTHR13299">
    <property type="entry name" value="PEROXISOMAL MEMBRANE PROTEIN PEX16"/>
    <property type="match status" value="1"/>
</dbReference>